<dbReference type="Pfam" id="PF00248">
    <property type="entry name" value="Aldo_ket_red"/>
    <property type="match status" value="1"/>
</dbReference>
<dbReference type="InterPro" id="IPR050523">
    <property type="entry name" value="AKR_Detox_Biosynth"/>
</dbReference>
<dbReference type="Gene3D" id="3.20.20.100">
    <property type="entry name" value="NADP-dependent oxidoreductase domain"/>
    <property type="match status" value="1"/>
</dbReference>
<accession>D8U4U1</accession>
<name>D8U4U1_VOLCA</name>
<sequence length="551" mass="58633">MAEPEVPAPALSPDPILFELYGSERPPVELLPGISLSPVVNSCWLPADAKVMLSESWIPVPQEEVEGSGPPPPSFNAAAPEYNELVRRLSRSTPFQQWNKLTIQAKELEKEISTLKGAEAEVGRNRSGGGGGGSGMGDELVTGATAAKNAELEVLRVAIADAEAVVSELKASFTDDPLSLVSWMQALTDLADGGLTTFEVSGAGWPYCSLRSLFGELPSAAPPAGFFDGVERVLGTFKRRYEKERGPNRIQLLLKLAPNVFADAWAAGGAAGAAAAVEAFVERARSNVFGAEGGTDAEGAVLPLDLVQLVWWDFKNSDPLPVLKTLQKLATDQLEVNEETGEVVISEPKKIRGIGLIDFPADQLKAVIQAGVPITCVQVLGLERLEAVEHSVLVRSSSPVLALCARYGIKVLARGGTLGGLLSDKYLGAPPPDPVKGDPDLDSVPACMDMVNNIGGWSKLQEALAVVKNVAEKHGVKPETVALRWQIDAGCFPLATTRWGPRAWRQFGYLGWGSQEMSGGKPGVDAALFQVESFLDVDDMTRLEALATVHA</sequence>
<dbReference type="OrthoDB" id="686384at2759"/>
<dbReference type="InterPro" id="IPR036812">
    <property type="entry name" value="NAD(P)_OxRdtase_dom_sf"/>
</dbReference>
<dbReference type="PANTHER" id="PTHR43364">
    <property type="entry name" value="NADH-SPECIFIC METHYLGLYOXAL REDUCTASE-RELATED"/>
    <property type="match status" value="1"/>
</dbReference>
<dbReference type="EMBL" id="GL378358">
    <property type="protein sequence ID" value="EFJ45335.1"/>
    <property type="molecule type" value="Genomic_DNA"/>
</dbReference>
<dbReference type="AlphaFoldDB" id="D8U4U1"/>
<dbReference type="KEGG" id="vcn:VOLCADRAFT_94448"/>
<organism evidence="4">
    <name type="scientific">Volvox carteri f. nagariensis</name>
    <dbReference type="NCBI Taxonomy" id="3068"/>
    <lineage>
        <taxon>Eukaryota</taxon>
        <taxon>Viridiplantae</taxon>
        <taxon>Chlorophyta</taxon>
        <taxon>core chlorophytes</taxon>
        <taxon>Chlorophyceae</taxon>
        <taxon>CS clade</taxon>
        <taxon>Chlamydomonadales</taxon>
        <taxon>Volvocaceae</taxon>
        <taxon>Volvox</taxon>
    </lineage>
</organism>
<evidence type="ECO:0000256" key="1">
    <source>
        <dbReference type="ARBA" id="ARBA00023002"/>
    </source>
</evidence>
<evidence type="ECO:0000313" key="3">
    <source>
        <dbReference type="EMBL" id="EFJ45335.1"/>
    </source>
</evidence>
<protein>
    <submittedName>
        <fullName evidence="3">Radial spoke protein 5</fullName>
    </submittedName>
</protein>
<dbReference type="SUPFAM" id="SSF51430">
    <property type="entry name" value="NAD(P)-linked oxidoreductase"/>
    <property type="match status" value="1"/>
</dbReference>
<dbReference type="GeneID" id="9616187"/>
<dbReference type="InParanoid" id="D8U4U1"/>
<feature type="domain" description="NADP-dependent oxidoreductase" evidence="2">
    <location>
        <begin position="304"/>
        <end position="494"/>
    </location>
</feature>
<dbReference type="InterPro" id="IPR023210">
    <property type="entry name" value="NADP_OxRdtase_dom"/>
</dbReference>
<reference evidence="3 4" key="1">
    <citation type="journal article" date="2010" name="Science">
        <title>Genomic analysis of organismal complexity in the multicellular green alga Volvox carteri.</title>
        <authorList>
            <person name="Prochnik S.E."/>
            <person name="Umen J."/>
            <person name="Nedelcu A.M."/>
            <person name="Hallmann A."/>
            <person name="Miller S.M."/>
            <person name="Nishii I."/>
            <person name="Ferris P."/>
            <person name="Kuo A."/>
            <person name="Mitros T."/>
            <person name="Fritz-Laylin L.K."/>
            <person name="Hellsten U."/>
            <person name="Chapman J."/>
            <person name="Simakov O."/>
            <person name="Rensing S.A."/>
            <person name="Terry A."/>
            <person name="Pangilinan J."/>
            <person name="Kapitonov V."/>
            <person name="Jurka J."/>
            <person name="Salamov A."/>
            <person name="Shapiro H."/>
            <person name="Schmutz J."/>
            <person name="Grimwood J."/>
            <person name="Lindquist E."/>
            <person name="Lucas S."/>
            <person name="Grigoriev I.V."/>
            <person name="Schmitt R."/>
            <person name="Kirk D."/>
            <person name="Rokhsar D.S."/>
        </authorList>
    </citation>
    <scope>NUCLEOTIDE SEQUENCE [LARGE SCALE GENOMIC DNA]</scope>
    <source>
        <strain evidence="4">f. Nagariensis / Eve</strain>
    </source>
</reference>
<evidence type="ECO:0000259" key="2">
    <source>
        <dbReference type="Pfam" id="PF00248"/>
    </source>
</evidence>
<proteinExistence type="predicted"/>
<dbReference type="STRING" id="3068.D8U4U1"/>
<dbReference type="RefSeq" id="XP_002953711.1">
    <property type="nucleotide sequence ID" value="XM_002953665.1"/>
</dbReference>
<keyword evidence="4" id="KW-1185">Reference proteome</keyword>
<gene>
    <name evidence="3" type="primary">rsp5</name>
    <name evidence="3" type="ORF">VOLCADRAFT_94448</name>
</gene>
<dbReference type="Proteomes" id="UP000001058">
    <property type="component" value="Unassembled WGS sequence"/>
</dbReference>
<keyword evidence="1" id="KW-0560">Oxidoreductase</keyword>
<dbReference type="GO" id="GO:0016491">
    <property type="term" value="F:oxidoreductase activity"/>
    <property type="evidence" value="ECO:0007669"/>
    <property type="project" value="UniProtKB-KW"/>
</dbReference>
<evidence type="ECO:0000313" key="4">
    <source>
        <dbReference type="Proteomes" id="UP000001058"/>
    </source>
</evidence>
<dbReference type="eggNOG" id="KOG1575">
    <property type="taxonomic scope" value="Eukaryota"/>
</dbReference>
<dbReference type="PANTHER" id="PTHR43364:SF4">
    <property type="entry name" value="NAD(P)-LINKED OXIDOREDUCTASE SUPERFAMILY PROTEIN"/>
    <property type="match status" value="1"/>
</dbReference>